<feature type="transmembrane region" description="Helical" evidence="1">
    <location>
        <begin position="150"/>
        <end position="168"/>
    </location>
</feature>
<keyword evidence="1" id="KW-0472">Membrane</keyword>
<evidence type="ECO:0000259" key="2">
    <source>
        <dbReference type="Pfam" id="PF02517"/>
    </source>
</evidence>
<proteinExistence type="predicted"/>
<keyword evidence="1" id="KW-0812">Transmembrane</keyword>
<name>A0A0H5D5D6_9RHOB</name>
<sequence length="303" mass="32987">MFTERDYAAQRLLIERAREKAQLWRLCLGLLVVAMTSYLLTATALPILGGLFPGQWLWDLPTGATPTAMFVLLGSFLFITLGVALALRLLHQRQLVEVLGPLPLASWQFLRVSGALLLLGLALLAVFVLFPVDLSGGRGEPLVQNMPIRLWLVLLLPALAAVLIQISAEEILFRGYVQQTLAARFRSPLVWLILPSALFAIGHYVPADAGDNAALIALWAGLFGVLMADLTARAGSLGPACAVHFFNNILAMLIFGSPTNLSGLALYLLPYELSDTVAVRQMLWLDGAIILLGWLAARLAIRR</sequence>
<feature type="transmembrane region" description="Helical" evidence="1">
    <location>
        <begin position="281"/>
        <end position="301"/>
    </location>
</feature>
<gene>
    <name evidence="3" type="ORF">NIT7321_03086</name>
</gene>
<feature type="transmembrane region" description="Helical" evidence="1">
    <location>
        <begin position="213"/>
        <end position="232"/>
    </location>
</feature>
<evidence type="ECO:0000313" key="4">
    <source>
        <dbReference type="Proteomes" id="UP000043764"/>
    </source>
</evidence>
<protein>
    <submittedName>
        <fullName evidence="3">CAAX amino terminal protease self-immunity</fullName>
    </submittedName>
</protein>
<dbReference type="RefSeq" id="WP_050674003.1">
    <property type="nucleotide sequence ID" value="NZ_CVRL01000039.1"/>
</dbReference>
<dbReference type="InterPro" id="IPR003675">
    <property type="entry name" value="Rce1/LyrA-like_dom"/>
</dbReference>
<keyword evidence="4" id="KW-1185">Reference proteome</keyword>
<dbReference type="Pfam" id="PF02517">
    <property type="entry name" value="Rce1-like"/>
    <property type="match status" value="1"/>
</dbReference>
<feature type="transmembrane region" description="Helical" evidence="1">
    <location>
        <begin position="26"/>
        <end position="48"/>
    </location>
</feature>
<dbReference type="PANTHER" id="PTHR39430:SF1">
    <property type="entry name" value="PROTEASE"/>
    <property type="match status" value="1"/>
</dbReference>
<feature type="transmembrane region" description="Helical" evidence="1">
    <location>
        <begin position="68"/>
        <end position="89"/>
    </location>
</feature>
<organism evidence="3 4">
    <name type="scientific">Phaeobacter italicus</name>
    <dbReference type="NCBI Taxonomy" id="481446"/>
    <lineage>
        <taxon>Bacteria</taxon>
        <taxon>Pseudomonadati</taxon>
        <taxon>Pseudomonadota</taxon>
        <taxon>Alphaproteobacteria</taxon>
        <taxon>Rhodobacterales</taxon>
        <taxon>Roseobacteraceae</taxon>
        <taxon>Phaeobacter</taxon>
    </lineage>
</organism>
<keyword evidence="3" id="KW-0645">Protease</keyword>
<feature type="transmembrane region" description="Helical" evidence="1">
    <location>
        <begin position="189"/>
        <end position="207"/>
    </location>
</feature>
<keyword evidence="3" id="KW-0378">Hydrolase</keyword>
<dbReference type="GO" id="GO:0080120">
    <property type="term" value="P:CAAX-box protein maturation"/>
    <property type="evidence" value="ECO:0007669"/>
    <property type="project" value="UniProtKB-ARBA"/>
</dbReference>
<dbReference type="GO" id="GO:0006508">
    <property type="term" value="P:proteolysis"/>
    <property type="evidence" value="ECO:0007669"/>
    <property type="project" value="UniProtKB-KW"/>
</dbReference>
<reference evidence="4" key="1">
    <citation type="submission" date="2015-05" db="EMBL/GenBank/DDBJ databases">
        <authorList>
            <person name="Rodrigo-Torres Lidia"/>
            <person name="Arahal R.David."/>
        </authorList>
    </citation>
    <scope>NUCLEOTIDE SEQUENCE [LARGE SCALE GENOMIC DNA]</scope>
    <source>
        <strain evidence="4">CECT 7321</strain>
    </source>
</reference>
<accession>A0A0H5D5D6</accession>
<dbReference type="AlphaFoldDB" id="A0A0H5D5D6"/>
<feature type="domain" description="CAAX prenyl protease 2/Lysostaphin resistance protein A-like" evidence="2">
    <location>
        <begin position="154"/>
        <end position="250"/>
    </location>
</feature>
<dbReference type="Proteomes" id="UP000043764">
    <property type="component" value="Unassembled WGS sequence"/>
</dbReference>
<evidence type="ECO:0000313" key="3">
    <source>
        <dbReference type="EMBL" id="CRL12214.1"/>
    </source>
</evidence>
<feature type="transmembrane region" description="Helical" evidence="1">
    <location>
        <begin position="109"/>
        <end position="130"/>
    </location>
</feature>
<dbReference type="PANTHER" id="PTHR39430">
    <property type="entry name" value="MEMBRANE-ASSOCIATED PROTEASE-RELATED"/>
    <property type="match status" value="1"/>
</dbReference>
<evidence type="ECO:0000256" key="1">
    <source>
        <dbReference type="SAM" id="Phobius"/>
    </source>
</evidence>
<feature type="transmembrane region" description="Helical" evidence="1">
    <location>
        <begin position="244"/>
        <end position="269"/>
    </location>
</feature>
<dbReference type="STRING" id="481446.NIT7645_01809"/>
<dbReference type="EMBL" id="CVRL01000039">
    <property type="protein sequence ID" value="CRL12214.1"/>
    <property type="molecule type" value="Genomic_DNA"/>
</dbReference>
<dbReference type="GO" id="GO:0004175">
    <property type="term" value="F:endopeptidase activity"/>
    <property type="evidence" value="ECO:0007669"/>
    <property type="project" value="UniProtKB-ARBA"/>
</dbReference>
<keyword evidence="1" id="KW-1133">Transmembrane helix</keyword>